<evidence type="ECO:0000256" key="5">
    <source>
        <dbReference type="ARBA" id="ARBA00023125"/>
    </source>
</evidence>
<keyword evidence="6" id="KW-0413">Isomerase</keyword>
<protein>
    <recommendedName>
        <fullName evidence="6">ATP-dependent DNA helicase DinG</fullName>
        <ecNumber evidence="6">5.6.2.3</ecNumber>
    </recommendedName>
    <alternativeName>
        <fullName evidence="6">DNA 5'-3' helicase DinG</fullName>
    </alternativeName>
</protein>
<keyword evidence="1 6" id="KW-0004">4Fe-4S</keyword>
<keyword evidence="4 6" id="KW-0067">ATP-binding</keyword>
<sequence length="707" mass="79544">MASHRGPLIMLQKETKERIQALYRECIAELKLKPRYGQRVMIAEVAKTLAAVQEDDKGVRDNNQGIAVVEAGTGTGKTLAYLLGALPLAIEREKKLLISTATVALQEQILDKDLPNLKRTISLPFNFALAKGRGRYLCLLKLDKALQQLSGLLSTTVDLFEQTPEEQDKELYEAMLLAYGKGDWDGDRDRWPDEVENNQWSHLTATHRECSNRRCQHFDNCSFFKARKAMEDADIIVANHDLVLSDLSLGGGAVLPAPDKTIYVLDEGHHLADKALNHFRLEMAVRSTRKWLTQLEKGIEQFAAAAGIPHDMIAAFGQAPGQIRDIVQTISLVWPLVMEMLGEQDRLRFEFGQMPDNLRQLLVNIKEPLQPLVLCLDRLSEALQKSLDPKADGDFSLDVAESWQAPMGIMHARLEQLSEAVSWLAAEDKEGELPVARWLAKVPYGDDWDIRISASPISVAEQLRKNLWWRCYGAVLTSATLTALNSFNNLSFETGLPDWANYQRVPSPFNYPQLGELQTVNLNSDPKSEQFQQDVEQWLKDNVDSSQGTLVLFSSRAQLEATRDTFISDWYEHLLCQGFLPKAEIVRRHKQRIDDGQGNVIFGLASFAEGIDLPGDYVTHVVIVKIPFAVPDDPIQAATSEWLESRGRNPFMDLTLPAASVRLVQACGRLIRKEDDRGRVSILDKRLISHRYGKLLLDALPPLRRIS</sequence>
<keyword evidence="9" id="KW-1185">Reference proteome</keyword>
<reference evidence="9" key="1">
    <citation type="journal article" date="2019" name="Int. J. Syst. Evol. Microbiol.">
        <title>The Global Catalogue of Microorganisms (GCM) 10K type strain sequencing project: providing services to taxonomists for standard genome sequencing and annotation.</title>
        <authorList>
            <consortium name="The Broad Institute Genomics Platform"/>
            <consortium name="The Broad Institute Genome Sequencing Center for Infectious Disease"/>
            <person name="Wu L."/>
            <person name="Ma J."/>
        </authorList>
    </citation>
    <scope>NUCLEOTIDE SEQUENCE [LARGE SCALE GENOMIC DNA]</scope>
    <source>
        <strain evidence="9">KCTC 42424</strain>
    </source>
</reference>
<dbReference type="InterPro" id="IPR027417">
    <property type="entry name" value="P-loop_NTPase"/>
</dbReference>
<name>A0ABV7VS83_9GAMM</name>
<dbReference type="InterPro" id="IPR014013">
    <property type="entry name" value="Helic_SF1/SF2_ATP-bd_DinG/Rad3"/>
</dbReference>
<keyword evidence="2 6" id="KW-0547">Nucleotide-binding</keyword>
<dbReference type="GO" id="GO:0003678">
    <property type="term" value="F:DNA helicase activity"/>
    <property type="evidence" value="ECO:0007669"/>
    <property type="project" value="UniProtKB-EC"/>
</dbReference>
<keyword evidence="5 6" id="KW-0238">DNA-binding</keyword>
<keyword evidence="6" id="KW-0411">Iron-sulfur</keyword>
<dbReference type="GO" id="GO:0016787">
    <property type="term" value="F:hydrolase activity"/>
    <property type="evidence" value="ECO:0007669"/>
    <property type="project" value="UniProtKB-KW"/>
</dbReference>
<organism evidence="8 9">
    <name type="scientific">Bacterioplanoides pacificum</name>
    <dbReference type="NCBI Taxonomy" id="1171596"/>
    <lineage>
        <taxon>Bacteria</taxon>
        <taxon>Pseudomonadati</taxon>
        <taxon>Pseudomonadota</taxon>
        <taxon>Gammaproteobacteria</taxon>
        <taxon>Oceanospirillales</taxon>
        <taxon>Oceanospirillaceae</taxon>
        <taxon>Bacterioplanoides</taxon>
    </lineage>
</organism>
<dbReference type="PANTHER" id="PTHR11472:SF59">
    <property type="entry name" value="ATP-DEPENDENT DNA HELICASE DING"/>
    <property type="match status" value="1"/>
</dbReference>
<evidence type="ECO:0000256" key="2">
    <source>
        <dbReference type="ARBA" id="ARBA00022741"/>
    </source>
</evidence>
<dbReference type="InterPro" id="IPR006555">
    <property type="entry name" value="ATP-dep_Helicase_C"/>
</dbReference>
<dbReference type="HAMAP" id="MF_02205">
    <property type="entry name" value="DinG_proteobact"/>
    <property type="match status" value="1"/>
</dbReference>
<evidence type="ECO:0000256" key="4">
    <source>
        <dbReference type="ARBA" id="ARBA00022840"/>
    </source>
</evidence>
<evidence type="ECO:0000256" key="6">
    <source>
        <dbReference type="HAMAP-Rule" id="MF_02205"/>
    </source>
</evidence>
<evidence type="ECO:0000313" key="8">
    <source>
        <dbReference type="EMBL" id="MFC3680140.1"/>
    </source>
</evidence>
<feature type="binding site" evidence="6">
    <location>
        <position position="138"/>
    </location>
    <ligand>
        <name>[4Fe-4S] cluster</name>
        <dbReference type="ChEBI" id="CHEBI:49883"/>
    </ligand>
</feature>
<proteinExistence type="inferred from homology"/>
<evidence type="ECO:0000256" key="3">
    <source>
        <dbReference type="ARBA" id="ARBA00022801"/>
    </source>
</evidence>
<evidence type="ECO:0000313" key="9">
    <source>
        <dbReference type="Proteomes" id="UP001595722"/>
    </source>
</evidence>
<comment type="cofactor">
    <cofactor evidence="6">
        <name>[4Fe-4S] cluster</name>
        <dbReference type="ChEBI" id="CHEBI:49883"/>
    </cofactor>
    <text evidence="6">Binds 1 [4Fe-4S] cluster.</text>
</comment>
<accession>A0ABV7VS83</accession>
<gene>
    <name evidence="6 8" type="primary">dinG</name>
    <name evidence="8" type="ORF">ACFOMG_08465</name>
</gene>
<dbReference type="EMBL" id="JBHRYB010000005">
    <property type="protein sequence ID" value="MFC3680140.1"/>
    <property type="molecule type" value="Genomic_DNA"/>
</dbReference>
<keyword evidence="6 8" id="KW-0347">Helicase</keyword>
<evidence type="ECO:0000259" key="7">
    <source>
        <dbReference type="PROSITE" id="PS51193"/>
    </source>
</evidence>
<dbReference type="SUPFAM" id="SSF52540">
    <property type="entry name" value="P-loop containing nucleoside triphosphate hydrolases"/>
    <property type="match status" value="1"/>
</dbReference>
<evidence type="ECO:0000256" key="1">
    <source>
        <dbReference type="ARBA" id="ARBA00022485"/>
    </source>
</evidence>
<dbReference type="SMART" id="SM00491">
    <property type="entry name" value="HELICc2"/>
    <property type="match status" value="1"/>
</dbReference>
<dbReference type="InterPro" id="IPR039000">
    <property type="entry name" value="DinG_proteobact"/>
</dbReference>
<keyword evidence="6" id="KW-0479">Metal-binding</keyword>
<dbReference type="Pfam" id="PF13307">
    <property type="entry name" value="Helicase_C_2"/>
    <property type="match status" value="1"/>
</dbReference>
<comment type="caution">
    <text evidence="8">The sequence shown here is derived from an EMBL/GenBank/DDBJ whole genome shotgun (WGS) entry which is preliminary data.</text>
</comment>
<comment type="function">
    <text evidence="6">DNA-dependent ATPase and 5'-3' DNA helicase. Unwinds D-loops, R-loops, forked DNA and G-quadruplex DNA.</text>
</comment>
<dbReference type="Gene3D" id="3.40.50.300">
    <property type="entry name" value="P-loop containing nucleotide triphosphate hydrolases"/>
    <property type="match status" value="2"/>
</dbReference>
<keyword evidence="3 6" id="KW-0378">Hydrolase</keyword>
<comment type="catalytic activity">
    <reaction evidence="6">
        <text>ATP + H2O = ADP + phosphate + H(+)</text>
        <dbReference type="Rhea" id="RHEA:13065"/>
        <dbReference type="ChEBI" id="CHEBI:15377"/>
        <dbReference type="ChEBI" id="CHEBI:15378"/>
        <dbReference type="ChEBI" id="CHEBI:30616"/>
        <dbReference type="ChEBI" id="CHEBI:43474"/>
        <dbReference type="ChEBI" id="CHEBI:456216"/>
        <dbReference type="EC" id="5.6.2.3"/>
    </reaction>
</comment>
<comment type="similarity">
    <text evidence="6">Belongs to the helicase family. DinG subfamily. Type 1 sub-subfamily.</text>
</comment>
<dbReference type="EC" id="5.6.2.3" evidence="6"/>
<feature type="binding site" evidence="6">
    <location>
        <position position="221"/>
    </location>
    <ligand>
        <name>[4Fe-4S] cluster</name>
        <dbReference type="ChEBI" id="CHEBI:49883"/>
    </ligand>
</feature>
<dbReference type="RefSeq" id="WP_376865994.1">
    <property type="nucleotide sequence ID" value="NZ_JBHRYB010000005.1"/>
</dbReference>
<feature type="binding site" evidence="6">
    <location>
        <position position="210"/>
    </location>
    <ligand>
        <name>[4Fe-4S] cluster</name>
        <dbReference type="ChEBI" id="CHEBI:49883"/>
    </ligand>
</feature>
<keyword evidence="6" id="KW-0408">Iron</keyword>
<dbReference type="PROSITE" id="PS51193">
    <property type="entry name" value="HELICASE_ATP_BIND_2"/>
    <property type="match status" value="1"/>
</dbReference>
<feature type="domain" description="Helicase ATP-binding" evidence="7">
    <location>
        <begin position="24"/>
        <end position="344"/>
    </location>
</feature>
<feature type="binding site" evidence="6">
    <location>
        <position position="215"/>
    </location>
    <ligand>
        <name>[4Fe-4S] cluster</name>
        <dbReference type="ChEBI" id="CHEBI:49883"/>
    </ligand>
</feature>
<dbReference type="NCBIfam" id="NF008729">
    <property type="entry name" value="PRK11747.1"/>
    <property type="match status" value="1"/>
</dbReference>
<dbReference type="InterPro" id="IPR045028">
    <property type="entry name" value="DinG/Rad3-like"/>
</dbReference>
<dbReference type="Proteomes" id="UP001595722">
    <property type="component" value="Unassembled WGS sequence"/>
</dbReference>
<dbReference type="PANTHER" id="PTHR11472">
    <property type="entry name" value="DNA REPAIR DEAD HELICASE RAD3/XP-D SUBFAMILY MEMBER"/>
    <property type="match status" value="1"/>
</dbReference>